<sequence length="73" mass="8327">MGRYLTDQITLEIVVVTVLEPSSPADASFHPAQKWPTFIAVHLLTSDHLFVLMEIKFNEPQMFYKKALCSETT</sequence>
<organism evidence="1 2">
    <name type="scientific">Strongylus vulgaris</name>
    <name type="common">Blood worm</name>
    <dbReference type="NCBI Taxonomy" id="40348"/>
    <lineage>
        <taxon>Eukaryota</taxon>
        <taxon>Metazoa</taxon>
        <taxon>Ecdysozoa</taxon>
        <taxon>Nematoda</taxon>
        <taxon>Chromadorea</taxon>
        <taxon>Rhabditida</taxon>
        <taxon>Rhabditina</taxon>
        <taxon>Rhabditomorpha</taxon>
        <taxon>Strongyloidea</taxon>
        <taxon>Strongylidae</taxon>
        <taxon>Strongylus</taxon>
    </lineage>
</organism>
<gene>
    <name evidence="1" type="ORF">SVUK_LOCUS19544</name>
</gene>
<evidence type="ECO:0000313" key="1">
    <source>
        <dbReference type="EMBL" id="VDM84546.1"/>
    </source>
</evidence>
<evidence type="ECO:0000313" key="2">
    <source>
        <dbReference type="Proteomes" id="UP000270094"/>
    </source>
</evidence>
<name>A0A3P7JMG7_STRVU</name>
<dbReference type="EMBL" id="UYYB01130955">
    <property type="protein sequence ID" value="VDM84546.1"/>
    <property type="molecule type" value="Genomic_DNA"/>
</dbReference>
<accession>A0A3P7JMG7</accession>
<protein>
    <submittedName>
        <fullName evidence="1">Uncharacterized protein</fullName>
    </submittedName>
</protein>
<keyword evidence="2" id="KW-1185">Reference proteome</keyword>
<dbReference type="AlphaFoldDB" id="A0A3P7JMG7"/>
<reference evidence="1 2" key="1">
    <citation type="submission" date="2018-11" db="EMBL/GenBank/DDBJ databases">
        <authorList>
            <consortium name="Pathogen Informatics"/>
        </authorList>
    </citation>
    <scope>NUCLEOTIDE SEQUENCE [LARGE SCALE GENOMIC DNA]</scope>
</reference>
<dbReference type="Proteomes" id="UP000270094">
    <property type="component" value="Unassembled WGS sequence"/>
</dbReference>
<proteinExistence type="predicted"/>